<dbReference type="PANTHER" id="PTHR48041">
    <property type="entry name" value="ABC TRANSPORTER G FAMILY MEMBER 28"/>
    <property type="match status" value="1"/>
</dbReference>
<feature type="transmembrane region" description="Helical" evidence="8">
    <location>
        <begin position="509"/>
        <end position="528"/>
    </location>
</feature>
<dbReference type="InterPro" id="IPR003439">
    <property type="entry name" value="ABC_transporter-like_ATP-bd"/>
</dbReference>
<evidence type="ECO:0000256" key="7">
    <source>
        <dbReference type="SAM" id="MobiDB-lite"/>
    </source>
</evidence>
<evidence type="ECO:0000259" key="9">
    <source>
        <dbReference type="PROSITE" id="PS50309"/>
    </source>
</evidence>
<keyword evidence="6 8" id="KW-0472">Membrane</keyword>
<dbReference type="InterPro" id="IPR003533">
    <property type="entry name" value="Doublecortin_dom"/>
</dbReference>
<protein>
    <recommendedName>
        <fullName evidence="13">Protein CBR-ABCH-1</fullName>
    </recommendedName>
</protein>
<dbReference type="AlphaFoldDB" id="A0AAE9EBL3"/>
<evidence type="ECO:0000256" key="2">
    <source>
        <dbReference type="ARBA" id="ARBA00005814"/>
    </source>
</evidence>
<dbReference type="PANTHER" id="PTHR48041:SF113">
    <property type="entry name" value="ATP-BINDING CASSETTE SUB-FAMILY G MEMBER 5"/>
    <property type="match status" value="1"/>
</dbReference>
<dbReference type="GO" id="GO:0016020">
    <property type="term" value="C:membrane"/>
    <property type="evidence" value="ECO:0007669"/>
    <property type="project" value="UniProtKB-SubCell"/>
</dbReference>
<dbReference type="GO" id="GO:0035556">
    <property type="term" value="P:intracellular signal transduction"/>
    <property type="evidence" value="ECO:0007669"/>
    <property type="project" value="InterPro"/>
</dbReference>
<comment type="similarity">
    <text evidence="2">Belongs to the ABC transporter superfamily. ABCG family. Eye pigment precursor importer (TC 3.A.1.204) subfamily.</text>
</comment>
<dbReference type="Gene3D" id="3.10.20.230">
    <property type="entry name" value="Doublecortin domain"/>
    <property type="match status" value="1"/>
</dbReference>
<feature type="transmembrane region" description="Helical" evidence="8">
    <location>
        <begin position="448"/>
        <end position="468"/>
    </location>
</feature>
<dbReference type="InterPro" id="IPR036572">
    <property type="entry name" value="Doublecortin_dom_sf"/>
</dbReference>
<feature type="region of interest" description="Disordered" evidence="7">
    <location>
        <begin position="640"/>
        <end position="716"/>
    </location>
</feature>
<evidence type="ECO:0000256" key="1">
    <source>
        <dbReference type="ARBA" id="ARBA00004141"/>
    </source>
</evidence>
<feature type="transmembrane region" description="Helical" evidence="8">
    <location>
        <begin position="333"/>
        <end position="358"/>
    </location>
</feature>
<evidence type="ECO:0000313" key="11">
    <source>
        <dbReference type="EMBL" id="UMM18436.1"/>
    </source>
</evidence>
<keyword evidence="3" id="KW-0813">Transport</keyword>
<evidence type="ECO:0008006" key="13">
    <source>
        <dbReference type="Google" id="ProtNLM"/>
    </source>
</evidence>
<evidence type="ECO:0000256" key="6">
    <source>
        <dbReference type="ARBA" id="ARBA00023136"/>
    </source>
</evidence>
<dbReference type="PROSITE" id="PS50893">
    <property type="entry name" value="ABC_TRANSPORTER_2"/>
    <property type="match status" value="1"/>
</dbReference>
<dbReference type="Proteomes" id="UP000829354">
    <property type="component" value="Chromosome II"/>
</dbReference>
<feature type="transmembrane region" description="Helical" evidence="8">
    <location>
        <begin position="370"/>
        <end position="392"/>
    </location>
</feature>
<gene>
    <name evidence="11" type="ORF">L5515_014507</name>
</gene>
<dbReference type="PROSITE" id="PS50309">
    <property type="entry name" value="DC"/>
    <property type="match status" value="1"/>
</dbReference>
<dbReference type="FunFam" id="3.40.50.300:FF:003268">
    <property type="entry name" value="ABC transporter, class H"/>
    <property type="match status" value="1"/>
</dbReference>
<dbReference type="InterPro" id="IPR050352">
    <property type="entry name" value="ABCG_transporters"/>
</dbReference>
<comment type="subcellular location">
    <subcellularLocation>
        <location evidence="1">Membrane</location>
        <topology evidence="1">Multi-pass membrane protein</topology>
    </subcellularLocation>
</comment>
<accession>A0AAE9EBL3</accession>
<feature type="compositionally biased region" description="Polar residues" evidence="7">
    <location>
        <begin position="668"/>
        <end position="688"/>
    </location>
</feature>
<evidence type="ECO:0000259" key="10">
    <source>
        <dbReference type="PROSITE" id="PS50893"/>
    </source>
</evidence>
<reference evidence="11 12" key="1">
    <citation type="submission" date="2022-04" db="EMBL/GenBank/DDBJ databases">
        <title>Chromosome-level reference genomes for two strains of Caenorhabditis briggsae: an improved platform for comparative genomics.</title>
        <authorList>
            <person name="Stevens L."/>
            <person name="Andersen E."/>
        </authorList>
    </citation>
    <scope>NUCLEOTIDE SEQUENCE [LARGE SCALE GENOMIC DNA]</scope>
    <source>
        <strain evidence="11">VX34</strain>
        <tissue evidence="11">Whole-organism</tissue>
    </source>
</reference>
<keyword evidence="4 8" id="KW-0812">Transmembrane</keyword>
<dbReference type="InterPro" id="IPR027417">
    <property type="entry name" value="P-loop_NTPase"/>
</dbReference>
<keyword evidence="12" id="KW-1185">Reference proteome</keyword>
<organism evidence="11 12">
    <name type="scientific">Caenorhabditis briggsae</name>
    <dbReference type="NCBI Taxonomy" id="6238"/>
    <lineage>
        <taxon>Eukaryota</taxon>
        <taxon>Metazoa</taxon>
        <taxon>Ecdysozoa</taxon>
        <taxon>Nematoda</taxon>
        <taxon>Chromadorea</taxon>
        <taxon>Rhabditida</taxon>
        <taxon>Rhabditina</taxon>
        <taxon>Rhabditomorpha</taxon>
        <taxon>Rhabditoidea</taxon>
        <taxon>Rhabditidae</taxon>
        <taxon>Peloderinae</taxon>
        <taxon>Caenorhabditis</taxon>
    </lineage>
</organism>
<keyword evidence="5 8" id="KW-1133">Transmembrane helix</keyword>
<feature type="region of interest" description="Disordered" evidence="7">
    <location>
        <begin position="913"/>
        <end position="953"/>
    </location>
</feature>
<sequence length="953" mass="108267">MTEKHVLECKNISFMTAISNGSWFTKIYKPPSVFQILKNVSFTAVSGEVHAIVGVADSGKTTLLEALTSGAGGDIGGIAMLDKFMLTRRRFNKFCSHINYRNQYPSSLSVRSLLYYHARLCLSSTHTTLEIDHRISELSAMFDVLGYAHDKLEELSISARRRILTVLELLKDPILTIIDDPTADLSPLSAYQLIYALHFYAAKFNRIIIITLRNVRSDLSHLLGSATFLFYGEVAYCGPMRLLPNHFKKAGYECPTNENPAAYYLALLTIDKESMEKVMETQEKATKLVAFRSENEIPSEASGLTATGTGVLLDSSRKSPSTTTVCSILFRRMLSIIASTPSTSLAGLIALPVVAAISSFMRPTNLPSSLFFWKSLTFLFLLIQILVIFPNYTKTRLLSFRESNSYCQTTSLAIFSLLFLLFSSLQSTLFVGIVSWSYNLNGTFQISLTILLVSLFSFSIFSICARYLKDCSNIIFLQSIILLAFFVTGNGVTRSPSNASQPFCSKTRLLLALSLFLFCLVSYQMAFYNDPFNEVSYVELNKRRRGDAARHEGDKLVNRMNRPKVKKIYIKRNGEDIYEKPKLFVWRQWQSPKLEQLLEDVGPYVGMDDGASAIYTLEGEEIIDPDEINDLGTYYISGEESLMLPEPNDRRRSSDPDVMTSRGENNHSRYTSLSAPEYYTSNSVRSTYPANLTVPPTPPPRPYTSVQKTKKATTKAREVDMTQYDSYYDDALQDVRNRRAAYQPRNFDTTMDFFEGNPHSSEFDNEETIRKDKQALEKHRQKMANHSRRLSTMIFNRKDQTHPDVYLIYVFLNGQGMECQFMNFQRKQLEKGMNYVLELIARRYNVNPGKLVDMDGRKVSEVTQLMSRGSYVLIPVGQSFRDTWYFLPDNAIDTSSNKAMVEERSAQRDRLLQRRLKQEKKTKKRKSSERSKSVGAASSTNPKITFNGGRNNR</sequence>
<evidence type="ECO:0000256" key="3">
    <source>
        <dbReference type="ARBA" id="ARBA00022448"/>
    </source>
</evidence>
<dbReference type="EMBL" id="CP092621">
    <property type="protein sequence ID" value="UMM18436.1"/>
    <property type="molecule type" value="Genomic_DNA"/>
</dbReference>
<dbReference type="GO" id="GO:0005524">
    <property type="term" value="F:ATP binding"/>
    <property type="evidence" value="ECO:0007669"/>
    <property type="project" value="InterPro"/>
</dbReference>
<feature type="domain" description="ABC transporter" evidence="10">
    <location>
        <begin position="7"/>
        <end position="256"/>
    </location>
</feature>
<dbReference type="Gene3D" id="3.40.50.300">
    <property type="entry name" value="P-loop containing nucleotide triphosphate hydrolases"/>
    <property type="match status" value="1"/>
</dbReference>
<dbReference type="SUPFAM" id="SSF89837">
    <property type="entry name" value="Doublecortin (DC)"/>
    <property type="match status" value="1"/>
</dbReference>
<dbReference type="Pfam" id="PF00005">
    <property type="entry name" value="ABC_tran"/>
    <property type="match status" value="1"/>
</dbReference>
<evidence type="ECO:0000256" key="5">
    <source>
        <dbReference type="ARBA" id="ARBA00022989"/>
    </source>
</evidence>
<evidence type="ECO:0000256" key="8">
    <source>
        <dbReference type="SAM" id="Phobius"/>
    </source>
</evidence>
<feature type="compositionally biased region" description="Basic residues" evidence="7">
    <location>
        <begin position="913"/>
        <end position="927"/>
    </location>
</feature>
<feature type="domain" description="Doublecortin" evidence="9">
    <location>
        <begin position="566"/>
        <end position="648"/>
    </location>
</feature>
<evidence type="ECO:0000313" key="12">
    <source>
        <dbReference type="Proteomes" id="UP000829354"/>
    </source>
</evidence>
<dbReference type="SUPFAM" id="SSF52540">
    <property type="entry name" value="P-loop containing nucleoside triphosphate hydrolases"/>
    <property type="match status" value="1"/>
</dbReference>
<feature type="compositionally biased region" description="Polar residues" evidence="7">
    <location>
        <begin position="936"/>
        <end position="953"/>
    </location>
</feature>
<dbReference type="GO" id="GO:0016887">
    <property type="term" value="F:ATP hydrolysis activity"/>
    <property type="evidence" value="ECO:0007669"/>
    <property type="project" value="InterPro"/>
</dbReference>
<evidence type="ECO:0000256" key="4">
    <source>
        <dbReference type="ARBA" id="ARBA00022692"/>
    </source>
</evidence>
<feature type="transmembrane region" description="Helical" evidence="8">
    <location>
        <begin position="412"/>
        <end position="436"/>
    </location>
</feature>
<dbReference type="SMART" id="SM00537">
    <property type="entry name" value="DCX"/>
    <property type="match status" value="1"/>
</dbReference>
<proteinExistence type="inferred from homology"/>
<name>A0AAE9EBL3_CAEBR</name>